<reference evidence="1 3" key="2">
    <citation type="journal article" date="2013" name="Nature">
        <title>Insights into bilaterian evolution from three spiralian genomes.</title>
        <authorList>
            <person name="Simakov O."/>
            <person name="Marletaz F."/>
            <person name="Cho S.J."/>
            <person name="Edsinger-Gonzales E."/>
            <person name="Havlak P."/>
            <person name="Hellsten U."/>
            <person name="Kuo D.H."/>
            <person name="Larsson T."/>
            <person name="Lv J."/>
            <person name="Arendt D."/>
            <person name="Savage R."/>
            <person name="Osoegawa K."/>
            <person name="de Jong P."/>
            <person name="Grimwood J."/>
            <person name="Chapman J.A."/>
            <person name="Shapiro H."/>
            <person name="Aerts A."/>
            <person name="Otillar R.P."/>
            <person name="Terry A.Y."/>
            <person name="Boore J.L."/>
            <person name="Grigoriev I.V."/>
            <person name="Lindberg D.R."/>
            <person name="Seaver E.C."/>
            <person name="Weisblat D.A."/>
            <person name="Putnam N.H."/>
            <person name="Rokhsar D.S."/>
        </authorList>
    </citation>
    <scope>NUCLEOTIDE SEQUENCE</scope>
</reference>
<dbReference type="AlphaFoldDB" id="T1EQZ1"/>
<dbReference type="HOGENOM" id="CLU_520009_0_0_1"/>
<proteinExistence type="predicted"/>
<dbReference type="EMBL" id="AMQM01000727">
    <property type="status" value="NOT_ANNOTATED_CDS"/>
    <property type="molecule type" value="Genomic_DNA"/>
</dbReference>
<evidence type="ECO:0000313" key="1">
    <source>
        <dbReference type="EMBL" id="ESO01822.1"/>
    </source>
</evidence>
<dbReference type="Proteomes" id="UP000015101">
    <property type="component" value="Unassembled WGS sequence"/>
</dbReference>
<dbReference type="KEGG" id="hro:HELRODRAFT_160991"/>
<dbReference type="EMBL" id="KB096742">
    <property type="protein sequence ID" value="ESO01822.1"/>
    <property type="molecule type" value="Genomic_DNA"/>
</dbReference>
<sequence>MGGVYSQGNRVEEDVIIDRKLIEKDEKCNDVSTNSQIHNNCCFQPFHCLCFSRPKRKNYRLEVDTNEYVHVFENACKVNIKSAEDEQNAEMYEKNQILLQSKIQGSSPEIKLQKSFSDYDNFKLFKNENYDGKFNLNKQNNTLNNAKCGRSVSLRSFCKLHNSIKTNDVHCKLLSESENRGKRSAMKFISIPDYLAQVNNSFRENFLSKVCDNNIDHGRCSSERQANISNVSSFDYFEKSAFHQTIPLLKQPNPPSSILYEEIYIDDIDSPCINHNAPLASMDTIDIGNSRDSLDEYASQSSKDICASVHADCNFKLINKSGILSNSENPLNCNNQHRSNIKKLPNRIKHSLDLHQKCPLRNNSLPLKPIATTAATVSAKSFQYQPQKRKQLFYSMVFNRQLSIPEHEGTARMEDVSLSSINQMSVTSETIFNDINFNSDSINGNYDSMNNITCGNTTAYSDANNVGVVSDSSNNLVSKTSDSNYAEDYILLDVETYISLLDELQNCRSTLVQLQQYLLSDLQV</sequence>
<protein>
    <submittedName>
        <fullName evidence="1 2">Uncharacterized protein</fullName>
    </submittedName>
</protein>
<keyword evidence="3" id="KW-1185">Reference proteome</keyword>
<evidence type="ECO:0000313" key="3">
    <source>
        <dbReference type="Proteomes" id="UP000015101"/>
    </source>
</evidence>
<evidence type="ECO:0000313" key="2">
    <source>
        <dbReference type="EnsemblMetazoa" id="HelroP160991"/>
    </source>
</evidence>
<dbReference type="CTD" id="20198991"/>
<reference evidence="3" key="1">
    <citation type="submission" date="2012-12" db="EMBL/GenBank/DDBJ databases">
        <authorList>
            <person name="Hellsten U."/>
            <person name="Grimwood J."/>
            <person name="Chapman J.A."/>
            <person name="Shapiro H."/>
            <person name="Aerts A."/>
            <person name="Otillar R.P."/>
            <person name="Terry A.Y."/>
            <person name="Boore J.L."/>
            <person name="Simakov O."/>
            <person name="Marletaz F."/>
            <person name="Cho S.-J."/>
            <person name="Edsinger-Gonzales E."/>
            <person name="Havlak P."/>
            <person name="Kuo D.-H."/>
            <person name="Larsson T."/>
            <person name="Lv J."/>
            <person name="Arendt D."/>
            <person name="Savage R."/>
            <person name="Osoegawa K."/>
            <person name="de Jong P."/>
            <person name="Lindberg D.R."/>
            <person name="Seaver E.C."/>
            <person name="Weisblat D.A."/>
            <person name="Putnam N.H."/>
            <person name="Grigoriev I.V."/>
            <person name="Rokhsar D.S."/>
        </authorList>
    </citation>
    <scope>NUCLEOTIDE SEQUENCE</scope>
</reference>
<reference evidence="2" key="3">
    <citation type="submission" date="2015-06" db="UniProtKB">
        <authorList>
            <consortium name="EnsemblMetazoa"/>
        </authorList>
    </citation>
    <scope>IDENTIFICATION</scope>
</reference>
<gene>
    <name evidence="2" type="primary">20198991</name>
    <name evidence="1" type="ORF">HELRODRAFT_160991</name>
</gene>
<organism evidence="2 3">
    <name type="scientific">Helobdella robusta</name>
    <name type="common">Californian leech</name>
    <dbReference type="NCBI Taxonomy" id="6412"/>
    <lineage>
        <taxon>Eukaryota</taxon>
        <taxon>Metazoa</taxon>
        <taxon>Spiralia</taxon>
        <taxon>Lophotrochozoa</taxon>
        <taxon>Annelida</taxon>
        <taxon>Clitellata</taxon>
        <taxon>Hirudinea</taxon>
        <taxon>Rhynchobdellida</taxon>
        <taxon>Glossiphoniidae</taxon>
        <taxon>Helobdella</taxon>
    </lineage>
</organism>
<dbReference type="RefSeq" id="XP_009019230.1">
    <property type="nucleotide sequence ID" value="XM_009020982.1"/>
</dbReference>
<name>T1EQZ1_HELRO</name>
<dbReference type="InParanoid" id="T1EQZ1"/>
<dbReference type="GeneID" id="20198991"/>
<dbReference type="EnsemblMetazoa" id="HelroT160991">
    <property type="protein sequence ID" value="HelroP160991"/>
    <property type="gene ID" value="HelroG160991"/>
</dbReference>
<accession>T1EQZ1</accession>